<comment type="caution">
    <text evidence="1">The sequence shown here is derived from an EMBL/GenBank/DDBJ whole genome shotgun (WGS) entry which is preliminary data.</text>
</comment>
<dbReference type="AlphaFoldDB" id="A0A482VXY4"/>
<dbReference type="InterPro" id="IPR036397">
    <property type="entry name" value="RNaseH_sf"/>
</dbReference>
<evidence type="ECO:0000313" key="2">
    <source>
        <dbReference type="Proteomes" id="UP000292052"/>
    </source>
</evidence>
<dbReference type="GO" id="GO:0003676">
    <property type="term" value="F:nucleic acid binding"/>
    <property type="evidence" value="ECO:0007669"/>
    <property type="project" value="InterPro"/>
</dbReference>
<dbReference type="OrthoDB" id="25402at2759"/>
<proteinExistence type="predicted"/>
<keyword evidence="2" id="KW-1185">Reference proteome</keyword>
<dbReference type="Proteomes" id="UP000292052">
    <property type="component" value="Unassembled WGS sequence"/>
</dbReference>
<dbReference type="Gene3D" id="3.30.420.10">
    <property type="entry name" value="Ribonuclease H-like superfamily/Ribonuclease H"/>
    <property type="match status" value="1"/>
</dbReference>
<evidence type="ECO:0000313" key="1">
    <source>
        <dbReference type="EMBL" id="RZC37655.1"/>
    </source>
</evidence>
<dbReference type="EMBL" id="QDEB01050575">
    <property type="protein sequence ID" value="RZC37655.1"/>
    <property type="molecule type" value="Genomic_DNA"/>
</dbReference>
<protein>
    <recommendedName>
        <fullName evidence="3">DDE 3 domain containing protein</fullName>
    </recommendedName>
</protein>
<gene>
    <name evidence="1" type="ORF">BDFB_011804</name>
</gene>
<sequence>MMLERINLEPSTDLYVIARGAVNADGYITDIVEPYVVLFVPFIRDEYLLMQDNARLYTTNVVRTYLNEVNFVTINGPAKSSDLNLIEHARTTCSYSTPATPDLRRVCSCFD</sequence>
<dbReference type="STRING" id="1661398.A0A482VXY4"/>
<reference evidence="1 2" key="1">
    <citation type="submission" date="2017-03" db="EMBL/GenBank/DDBJ databases">
        <title>Genome of the blue death feigning beetle - Asbolus verrucosus.</title>
        <authorList>
            <person name="Rider S.D."/>
        </authorList>
    </citation>
    <scope>NUCLEOTIDE SEQUENCE [LARGE SCALE GENOMIC DNA]</scope>
    <source>
        <strain evidence="1">Butters</strain>
        <tissue evidence="1">Head and leg muscle</tissue>
    </source>
</reference>
<organism evidence="1 2">
    <name type="scientific">Asbolus verrucosus</name>
    <name type="common">Desert ironclad beetle</name>
    <dbReference type="NCBI Taxonomy" id="1661398"/>
    <lineage>
        <taxon>Eukaryota</taxon>
        <taxon>Metazoa</taxon>
        <taxon>Ecdysozoa</taxon>
        <taxon>Arthropoda</taxon>
        <taxon>Hexapoda</taxon>
        <taxon>Insecta</taxon>
        <taxon>Pterygota</taxon>
        <taxon>Neoptera</taxon>
        <taxon>Endopterygota</taxon>
        <taxon>Coleoptera</taxon>
        <taxon>Polyphaga</taxon>
        <taxon>Cucujiformia</taxon>
        <taxon>Tenebrionidae</taxon>
        <taxon>Pimeliinae</taxon>
        <taxon>Asbolus</taxon>
    </lineage>
</organism>
<evidence type="ECO:0008006" key="3">
    <source>
        <dbReference type="Google" id="ProtNLM"/>
    </source>
</evidence>
<accession>A0A482VXY4</accession>
<name>A0A482VXY4_ASBVE</name>